<dbReference type="GO" id="GO:0000245">
    <property type="term" value="P:spliceosomal complex assembly"/>
    <property type="evidence" value="ECO:0007669"/>
    <property type="project" value="TreeGrafter"/>
</dbReference>
<evidence type="ECO:0000256" key="5">
    <source>
        <dbReference type="ARBA" id="ARBA00022777"/>
    </source>
</evidence>
<keyword evidence="6" id="KW-0067">ATP-binding</keyword>
<dbReference type="Gene3D" id="3.30.200.20">
    <property type="entry name" value="Phosphorylase Kinase, domain 1"/>
    <property type="match status" value="1"/>
</dbReference>
<proteinExistence type="predicted"/>
<dbReference type="InterPro" id="IPR011009">
    <property type="entry name" value="Kinase-like_dom_sf"/>
</dbReference>
<keyword evidence="5" id="KW-0418">Kinase</keyword>
<dbReference type="PROSITE" id="PS50011">
    <property type="entry name" value="PROTEIN_KINASE_DOM"/>
    <property type="match status" value="1"/>
</dbReference>
<dbReference type="Pfam" id="PF00069">
    <property type="entry name" value="Pkinase"/>
    <property type="match status" value="1"/>
</dbReference>
<evidence type="ECO:0000256" key="1">
    <source>
        <dbReference type="ARBA" id="ARBA00012513"/>
    </source>
</evidence>
<dbReference type="GO" id="GO:0005737">
    <property type="term" value="C:cytoplasm"/>
    <property type="evidence" value="ECO:0007669"/>
    <property type="project" value="TreeGrafter"/>
</dbReference>
<evidence type="ECO:0000256" key="7">
    <source>
        <dbReference type="ARBA" id="ARBA00047899"/>
    </source>
</evidence>
<dbReference type="AlphaFoldDB" id="A0A067MQG3"/>
<accession>A0A067MQG3</accession>
<dbReference type="OrthoDB" id="5979581at2759"/>
<evidence type="ECO:0000259" key="9">
    <source>
        <dbReference type="PROSITE" id="PS50011"/>
    </source>
</evidence>
<evidence type="ECO:0000256" key="8">
    <source>
        <dbReference type="ARBA" id="ARBA00048679"/>
    </source>
</evidence>
<dbReference type="Proteomes" id="UP000027195">
    <property type="component" value="Unassembled WGS sequence"/>
</dbReference>
<dbReference type="InterPro" id="IPR051334">
    <property type="entry name" value="SRPK"/>
</dbReference>
<feature type="domain" description="Protein kinase" evidence="9">
    <location>
        <begin position="68"/>
        <end position="349"/>
    </location>
</feature>
<dbReference type="GO" id="GO:0005634">
    <property type="term" value="C:nucleus"/>
    <property type="evidence" value="ECO:0007669"/>
    <property type="project" value="TreeGrafter"/>
</dbReference>
<dbReference type="Gene3D" id="1.10.510.10">
    <property type="entry name" value="Transferase(Phosphotransferase) domain 1"/>
    <property type="match status" value="1"/>
</dbReference>
<organism evidence="10 11">
    <name type="scientific">Botryobasidium botryosum (strain FD-172 SS1)</name>
    <dbReference type="NCBI Taxonomy" id="930990"/>
    <lineage>
        <taxon>Eukaryota</taxon>
        <taxon>Fungi</taxon>
        <taxon>Dikarya</taxon>
        <taxon>Basidiomycota</taxon>
        <taxon>Agaricomycotina</taxon>
        <taxon>Agaricomycetes</taxon>
        <taxon>Cantharellales</taxon>
        <taxon>Botryobasidiaceae</taxon>
        <taxon>Botryobasidium</taxon>
    </lineage>
</organism>
<dbReference type="EC" id="2.7.11.1" evidence="1"/>
<dbReference type="InterPro" id="IPR000719">
    <property type="entry name" value="Prot_kinase_dom"/>
</dbReference>
<dbReference type="PANTHER" id="PTHR47634">
    <property type="entry name" value="PROTEIN KINASE DOMAIN-CONTAINING PROTEIN-RELATED"/>
    <property type="match status" value="1"/>
</dbReference>
<dbReference type="SUPFAM" id="SSF56112">
    <property type="entry name" value="Protein kinase-like (PK-like)"/>
    <property type="match status" value="1"/>
</dbReference>
<evidence type="ECO:0000313" key="10">
    <source>
        <dbReference type="EMBL" id="KDQ17983.1"/>
    </source>
</evidence>
<evidence type="ECO:0000313" key="11">
    <source>
        <dbReference type="Proteomes" id="UP000027195"/>
    </source>
</evidence>
<keyword evidence="11" id="KW-1185">Reference proteome</keyword>
<dbReference type="InParanoid" id="A0A067MQG3"/>
<name>A0A067MQG3_BOTB1</name>
<dbReference type="STRING" id="930990.A0A067MQG3"/>
<keyword evidence="4" id="KW-0547">Nucleotide-binding</keyword>
<evidence type="ECO:0000256" key="2">
    <source>
        <dbReference type="ARBA" id="ARBA00022527"/>
    </source>
</evidence>
<dbReference type="PANTHER" id="PTHR47634:SF9">
    <property type="entry name" value="PROTEIN KINASE DOMAIN-CONTAINING PROTEIN-RELATED"/>
    <property type="match status" value="1"/>
</dbReference>
<gene>
    <name evidence="10" type="ORF">BOTBODRAFT_143698</name>
</gene>
<dbReference type="HOGENOM" id="CLU_000288_81_13_1"/>
<protein>
    <recommendedName>
        <fullName evidence="1">non-specific serine/threonine protein kinase</fullName>
        <ecNumber evidence="1">2.7.11.1</ecNumber>
    </recommendedName>
</protein>
<reference evidence="11" key="1">
    <citation type="journal article" date="2014" name="Proc. Natl. Acad. Sci. U.S.A.">
        <title>Extensive sampling of basidiomycete genomes demonstrates inadequacy of the white-rot/brown-rot paradigm for wood decay fungi.</title>
        <authorList>
            <person name="Riley R."/>
            <person name="Salamov A.A."/>
            <person name="Brown D.W."/>
            <person name="Nagy L.G."/>
            <person name="Floudas D."/>
            <person name="Held B.W."/>
            <person name="Levasseur A."/>
            <person name="Lombard V."/>
            <person name="Morin E."/>
            <person name="Otillar R."/>
            <person name="Lindquist E.A."/>
            <person name="Sun H."/>
            <person name="LaButti K.M."/>
            <person name="Schmutz J."/>
            <person name="Jabbour D."/>
            <person name="Luo H."/>
            <person name="Baker S.E."/>
            <person name="Pisabarro A.G."/>
            <person name="Walton J.D."/>
            <person name="Blanchette R.A."/>
            <person name="Henrissat B."/>
            <person name="Martin F."/>
            <person name="Cullen D."/>
            <person name="Hibbett D.S."/>
            <person name="Grigoriev I.V."/>
        </authorList>
    </citation>
    <scope>NUCLEOTIDE SEQUENCE [LARGE SCALE GENOMIC DNA]</scope>
    <source>
        <strain evidence="11">FD-172 SS1</strain>
    </source>
</reference>
<comment type="catalytic activity">
    <reaction evidence="7">
        <text>L-threonyl-[protein] + ATP = O-phospho-L-threonyl-[protein] + ADP + H(+)</text>
        <dbReference type="Rhea" id="RHEA:46608"/>
        <dbReference type="Rhea" id="RHEA-COMP:11060"/>
        <dbReference type="Rhea" id="RHEA-COMP:11605"/>
        <dbReference type="ChEBI" id="CHEBI:15378"/>
        <dbReference type="ChEBI" id="CHEBI:30013"/>
        <dbReference type="ChEBI" id="CHEBI:30616"/>
        <dbReference type="ChEBI" id="CHEBI:61977"/>
        <dbReference type="ChEBI" id="CHEBI:456216"/>
        <dbReference type="EC" id="2.7.11.1"/>
    </reaction>
</comment>
<evidence type="ECO:0000256" key="4">
    <source>
        <dbReference type="ARBA" id="ARBA00022741"/>
    </source>
</evidence>
<dbReference type="GO" id="GO:0005524">
    <property type="term" value="F:ATP binding"/>
    <property type="evidence" value="ECO:0007669"/>
    <property type="project" value="UniProtKB-KW"/>
</dbReference>
<comment type="catalytic activity">
    <reaction evidence="8">
        <text>L-seryl-[protein] + ATP = O-phospho-L-seryl-[protein] + ADP + H(+)</text>
        <dbReference type="Rhea" id="RHEA:17989"/>
        <dbReference type="Rhea" id="RHEA-COMP:9863"/>
        <dbReference type="Rhea" id="RHEA-COMP:11604"/>
        <dbReference type="ChEBI" id="CHEBI:15378"/>
        <dbReference type="ChEBI" id="CHEBI:29999"/>
        <dbReference type="ChEBI" id="CHEBI:30616"/>
        <dbReference type="ChEBI" id="CHEBI:83421"/>
        <dbReference type="ChEBI" id="CHEBI:456216"/>
        <dbReference type="EC" id="2.7.11.1"/>
    </reaction>
</comment>
<dbReference type="GO" id="GO:0004674">
    <property type="term" value="F:protein serine/threonine kinase activity"/>
    <property type="evidence" value="ECO:0007669"/>
    <property type="project" value="UniProtKB-KW"/>
</dbReference>
<evidence type="ECO:0000256" key="3">
    <source>
        <dbReference type="ARBA" id="ARBA00022679"/>
    </source>
</evidence>
<evidence type="ECO:0000256" key="6">
    <source>
        <dbReference type="ARBA" id="ARBA00022840"/>
    </source>
</evidence>
<dbReference type="GO" id="GO:0050684">
    <property type="term" value="P:regulation of mRNA processing"/>
    <property type="evidence" value="ECO:0007669"/>
    <property type="project" value="TreeGrafter"/>
</dbReference>
<keyword evidence="2" id="KW-0723">Serine/threonine-protein kinase</keyword>
<dbReference type="EMBL" id="KL198022">
    <property type="protein sequence ID" value="KDQ17983.1"/>
    <property type="molecule type" value="Genomic_DNA"/>
</dbReference>
<keyword evidence="3" id="KW-0808">Transferase</keyword>
<sequence>MSLSLLARRWVAKLPACFRSNATSQSPAVIFEGMFRLNHLEEGLTRTKEERAGYFPAALDQSLANGRYTILRKLGWGTAASVWLAKDEKQQSHVALKIMTAFWTEKQGAYEELILSRVKTANTDHPGRAYLPQLLDGFDVESHHGKHRVLVTDVSGPSLHALRHDHLPKKSLLPSSILKQWLRELLLALDYLHTEVGVIHSDIRLPNILLDFPKSEDSLLQAVHDEPPKFYPTDTKLQGPVPTFVSQPFPVPSDIIDGHTPVPSVKLIDLGGANWVENHTWHTCHNEDMRAPEVILRHPWGPPADIRALCCVARSTASCCLGYTDLYILGYPSSGLSGRYSLWLEQMRH</sequence>
<dbReference type="SMART" id="SM00220">
    <property type="entry name" value="S_TKc"/>
    <property type="match status" value="1"/>
</dbReference>